<evidence type="ECO:0000256" key="1">
    <source>
        <dbReference type="ARBA" id="ARBA00006625"/>
    </source>
</evidence>
<feature type="domain" description="Choloylglycine hydrolase/NAAA C-terminal" evidence="4">
    <location>
        <begin position="25"/>
        <end position="312"/>
    </location>
</feature>
<sequence>MKKSIIALTTAAILTGSLTSIANACSYSNFQDSNGNTFISRTNELPMETEEHLIVVPRGFEMRDATIEHGFVGIRHGNTQMISSGLNEHGVSIEALGYWAAEYADTEEGDATSLSIVSSVLGNAKSTDEAVEMIEKMVITYEDMKQFNGVTVAFHYAINDGKRAVVVEHVDGKPVIYENTLGVMTNDPSYPEQVKLAEASIKKVNARTTETLDVFPAYSTSSEDRFSRIAALNAAYDQNKKADDARDNGINRAFSLLNNMELVAGSMYWEFLSPKPQIIAYGNVVDIEDKAYYFRSYDNPTIRKVDLDDINFGTVSYSATPIYGAPATYVDMLQQ</sequence>
<feature type="chain" id="PRO_5046836290" evidence="3">
    <location>
        <begin position="23"/>
        <end position="335"/>
    </location>
</feature>
<keyword evidence="3" id="KW-0732">Signal</keyword>
<evidence type="ECO:0000256" key="2">
    <source>
        <dbReference type="ARBA" id="ARBA00022801"/>
    </source>
</evidence>
<evidence type="ECO:0000259" key="4">
    <source>
        <dbReference type="Pfam" id="PF02275"/>
    </source>
</evidence>
<organism evidence="5 6">
    <name type="scientific">Vibrio breoganii</name>
    <dbReference type="NCBI Taxonomy" id="553239"/>
    <lineage>
        <taxon>Bacteria</taxon>
        <taxon>Pseudomonadati</taxon>
        <taxon>Pseudomonadota</taxon>
        <taxon>Gammaproteobacteria</taxon>
        <taxon>Vibrionales</taxon>
        <taxon>Vibrionaceae</taxon>
        <taxon>Vibrio</taxon>
    </lineage>
</organism>
<evidence type="ECO:0000256" key="3">
    <source>
        <dbReference type="SAM" id="SignalP"/>
    </source>
</evidence>
<dbReference type="GO" id="GO:0016787">
    <property type="term" value="F:hydrolase activity"/>
    <property type="evidence" value="ECO:0007669"/>
    <property type="project" value="UniProtKB-KW"/>
</dbReference>
<dbReference type="SUPFAM" id="SSF56235">
    <property type="entry name" value="N-terminal nucleophile aminohydrolases (Ntn hydrolases)"/>
    <property type="match status" value="1"/>
</dbReference>
<gene>
    <name evidence="5" type="ORF">HJ568_17055</name>
</gene>
<name>A0ABX1UAX0_9VIBR</name>
<dbReference type="InterPro" id="IPR029132">
    <property type="entry name" value="CBAH/NAAA_C"/>
</dbReference>
<dbReference type="EMBL" id="JABCJR010000044">
    <property type="protein sequence ID" value="NMR71649.1"/>
    <property type="molecule type" value="Genomic_DNA"/>
</dbReference>
<dbReference type="InterPro" id="IPR029055">
    <property type="entry name" value="Ntn_hydrolases_N"/>
</dbReference>
<proteinExistence type="inferred from homology"/>
<dbReference type="Proteomes" id="UP000590068">
    <property type="component" value="Unassembled WGS sequence"/>
</dbReference>
<reference evidence="5 6" key="1">
    <citation type="submission" date="2020-04" db="EMBL/GenBank/DDBJ databases">
        <title>WGS-Seq of Vibrio isolated by the O'Toole Lab.</title>
        <authorList>
            <person name="Mckone K.P."/>
            <person name="Whitaker R."/>
            <person name="Sevigney J.L."/>
            <person name="Herring J.B."/>
            <person name="O'Toole G."/>
        </authorList>
    </citation>
    <scope>NUCLEOTIDE SEQUENCE [LARGE SCALE GENOMIC DNA]</scope>
    <source>
        <strain evidence="5 6">BS_02</strain>
    </source>
</reference>
<dbReference type="Gene3D" id="3.60.60.10">
    <property type="entry name" value="Penicillin V Acylase, Chain A"/>
    <property type="match status" value="1"/>
</dbReference>
<protein>
    <submittedName>
        <fullName evidence="5">Linear amide C-N hydrolase</fullName>
    </submittedName>
</protein>
<keyword evidence="2 5" id="KW-0378">Hydrolase</keyword>
<evidence type="ECO:0000313" key="6">
    <source>
        <dbReference type="Proteomes" id="UP000590068"/>
    </source>
</evidence>
<dbReference type="Pfam" id="PF02275">
    <property type="entry name" value="CBAH"/>
    <property type="match status" value="1"/>
</dbReference>
<feature type="signal peptide" evidence="3">
    <location>
        <begin position="1"/>
        <end position="22"/>
    </location>
</feature>
<dbReference type="PANTHER" id="PTHR35527:SF2">
    <property type="entry name" value="HYDROLASE"/>
    <property type="match status" value="1"/>
</dbReference>
<comment type="caution">
    <text evidence="5">The sequence shown here is derived from an EMBL/GenBank/DDBJ whole genome shotgun (WGS) entry which is preliminary data.</text>
</comment>
<evidence type="ECO:0000313" key="5">
    <source>
        <dbReference type="EMBL" id="NMR71649.1"/>
    </source>
</evidence>
<dbReference type="PANTHER" id="PTHR35527">
    <property type="entry name" value="CHOLOYLGLYCINE HYDROLASE"/>
    <property type="match status" value="1"/>
</dbReference>
<comment type="similarity">
    <text evidence="1">Belongs to the peptidase C59 family.</text>
</comment>
<accession>A0ABX1UAX0</accession>
<keyword evidence="6" id="KW-1185">Reference proteome</keyword>
<dbReference type="RefSeq" id="WP_102443341.1">
    <property type="nucleotide sequence ID" value="NZ_JABBXC010000047.1"/>
</dbReference>
<dbReference type="InterPro" id="IPR052193">
    <property type="entry name" value="Peptidase_C59"/>
</dbReference>